<gene>
    <name evidence="2" type="ORF">ACFO26_07005</name>
</gene>
<proteinExistence type="predicted"/>
<dbReference type="Pfam" id="PF07852">
    <property type="entry name" value="DUF1642"/>
    <property type="match status" value="1"/>
</dbReference>
<evidence type="ECO:0000313" key="3">
    <source>
        <dbReference type="Proteomes" id="UP001595987"/>
    </source>
</evidence>
<protein>
    <submittedName>
        <fullName evidence="2">DUF1642 domain-containing protein</fullName>
    </submittedName>
</protein>
<reference evidence="3" key="1">
    <citation type="journal article" date="2019" name="Int. J. Syst. Evol. Microbiol.">
        <title>The Global Catalogue of Microorganisms (GCM) 10K type strain sequencing project: providing services to taxonomists for standard genome sequencing and annotation.</title>
        <authorList>
            <consortium name="The Broad Institute Genomics Platform"/>
            <consortium name="The Broad Institute Genome Sequencing Center for Infectious Disease"/>
            <person name="Wu L."/>
            <person name="Ma J."/>
        </authorList>
    </citation>
    <scope>NUCLEOTIDE SEQUENCE [LARGE SCALE GENOMIC DNA]</scope>
    <source>
        <strain evidence="3">CCUG 63287</strain>
    </source>
</reference>
<feature type="coiled-coil region" evidence="1">
    <location>
        <begin position="17"/>
        <end position="44"/>
    </location>
</feature>
<accession>A0ABV9JGR2</accession>
<sequence>MTEKLKRPELLRVLGTKKQLEQYIEQAEDYMDTLEEENKRLKSEQLVIDLPVVPQFVAEFLEENDDCDIQELFEIEHFELDSKNVEKSLNWREKFPNEFALAKVIGYEVKEKKYELQFPRIGTFNDYASNLKSSLGYASVIEAGYTEAEIKAIDERYLEFAVEVKDE</sequence>
<organism evidence="2 3">
    <name type="scientific">Lactococcus nasutitermitis</name>
    <dbReference type="NCBI Taxonomy" id="1652957"/>
    <lineage>
        <taxon>Bacteria</taxon>
        <taxon>Bacillati</taxon>
        <taxon>Bacillota</taxon>
        <taxon>Bacilli</taxon>
        <taxon>Lactobacillales</taxon>
        <taxon>Streptococcaceae</taxon>
        <taxon>Lactococcus</taxon>
    </lineage>
</organism>
<evidence type="ECO:0000313" key="2">
    <source>
        <dbReference type="EMBL" id="MFC4652655.1"/>
    </source>
</evidence>
<dbReference type="Proteomes" id="UP001595987">
    <property type="component" value="Unassembled WGS sequence"/>
</dbReference>
<evidence type="ECO:0000256" key="1">
    <source>
        <dbReference type="SAM" id="Coils"/>
    </source>
</evidence>
<dbReference type="RefSeq" id="WP_213535858.1">
    <property type="nucleotide sequence ID" value="NZ_BOVQ01000005.1"/>
</dbReference>
<name>A0ABV9JGR2_9LACT</name>
<keyword evidence="3" id="KW-1185">Reference proteome</keyword>
<comment type="caution">
    <text evidence="2">The sequence shown here is derived from an EMBL/GenBank/DDBJ whole genome shotgun (WGS) entry which is preliminary data.</text>
</comment>
<dbReference type="EMBL" id="JBHSGD010000005">
    <property type="protein sequence ID" value="MFC4652655.1"/>
    <property type="molecule type" value="Genomic_DNA"/>
</dbReference>
<dbReference type="InterPro" id="IPR012865">
    <property type="entry name" value="DUF1642"/>
</dbReference>
<keyword evidence="1" id="KW-0175">Coiled coil</keyword>